<gene>
    <name evidence="7" type="ORF">ACFFJP_01050</name>
</gene>
<feature type="transmembrane region" description="Helical" evidence="6">
    <location>
        <begin position="143"/>
        <end position="167"/>
    </location>
</feature>
<dbReference type="Proteomes" id="UP001589813">
    <property type="component" value="Unassembled WGS sequence"/>
</dbReference>
<dbReference type="EMBL" id="JBHLXP010000001">
    <property type="protein sequence ID" value="MFC0046872.1"/>
    <property type="molecule type" value="Genomic_DNA"/>
</dbReference>
<keyword evidence="8" id="KW-1185">Reference proteome</keyword>
<evidence type="ECO:0000256" key="1">
    <source>
        <dbReference type="ARBA" id="ARBA00004651"/>
    </source>
</evidence>
<dbReference type="RefSeq" id="WP_377239518.1">
    <property type="nucleotide sequence ID" value="NZ_JBHLXP010000001.1"/>
</dbReference>
<feature type="transmembrane region" description="Helical" evidence="6">
    <location>
        <begin position="71"/>
        <end position="91"/>
    </location>
</feature>
<dbReference type="Pfam" id="PF01810">
    <property type="entry name" value="LysE"/>
    <property type="match status" value="1"/>
</dbReference>
<keyword evidence="4 6" id="KW-1133">Transmembrane helix</keyword>
<evidence type="ECO:0000256" key="2">
    <source>
        <dbReference type="ARBA" id="ARBA00022475"/>
    </source>
</evidence>
<feature type="transmembrane region" description="Helical" evidence="6">
    <location>
        <begin position="39"/>
        <end position="65"/>
    </location>
</feature>
<sequence length="205" mass="22118">MSIEVWISFIAAALVLCFSPGPTAFLVMGQALEHGRKSVLPLVAGTLSGDIIAMSFSFIGMGAVLATSATLFLILKWVGALYLIFLGIKAFRTKIELHIEPKQNDIKNGSVYLNALLVTALNPKGIMFFMAFFPMFINNDEPILPQMFVLAVSFLGASATSVSFYALCSGFLRSKVSAVNFQNMFNKVSGGMLISAGVITTTIQR</sequence>
<dbReference type="PANTHER" id="PTHR30086">
    <property type="entry name" value="ARGININE EXPORTER PROTEIN ARGO"/>
    <property type="match status" value="1"/>
</dbReference>
<dbReference type="InterPro" id="IPR001123">
    <property type="entry name" value="LeuE-type"/>
</dbReference>
<dbReference type="PANTHER" id="PTHR30086:SF20">
    <property type="entry name" value="ARGININE EXPORTER PROTEIN ARGO-RELATED"/>
    <property type="match status" value="1"/>
</dbReference>
<evidence type="ECO:0000256" key="4">
    <source>
        <dbReference type="ARBA" id="ARBA00022989"/>
    </source>
</evidence>
<keyword evidence="2" id="KW-1003">Cell membrane</keyword>
<comment type="caution">
    <text evidence="7">The sequence shown here is derived from an EMBL/GenBank/DDBJ whole genome shotgun (WGS) entry which is preliminary data.</text>
</comment>
<evidence type="ECO:0000256" key="6">
    <source>
        <dbReference type="SAM" id="Phobius"/>
    </source>
</evidence>
<reference evidence="7 8" key="1">
    <citation type="submission" date="2024-09" db="EMBL/GenBank/DDBJ databases">
        <authorList>
            <person name="Sun Q."/>
            <person name="Mori K."/>
        </authorList>
    </citation>
    <scope>NUCLEOTIDE SEQUENCE [LARGE SCALE GENOMIC DNA]</scope>
    <source>
        <strain evidence="7 8">KCTC 23315</strain>
    </source>
</reference>
<evidence type="ECO:0000313" key="7">
    <source>
        <dbReference type="EMBL" id="MFC0046872.1"/>
    </source>
</evidence>
<proteinExistence type="predicted"/>
<dbReference type="PIRSF" id="PIRSF006324">
    <property type="entry name" value="LeuE"/>
    <property type="match status" value="1"/>
</dbReference>
<keyword evidence="3 6" id="KW-0812">Transmembrane</keyword>
<protein>
    <submittedName>
        <fullName evidence="7">LysE family translocator</fullName>
    </submittedName>
</protein>
<evidence type="ECO:0000256" key="5">
    <source>
        <dbReference type="ARBA" id="ARBA00023136"/>
    </source>
</evidence>
<evidence type="ECO:0000313" key="8">
    <source>
        <dbReference type="Proteomes" id="UP001589813"/>
    </source>
</evidence>
<accession>A0ABV6B7T0</accession>
<keyword evidence="5 6" id="KW-0472">Membrane</keyword>
<comment type="subcellular location">
    <subcellularLocation>
        <location evidence="1">Cell membrane</location>
        <topology evidence="1">Multi-pass membrane protein</topology>
    </subcellularLocation>
</comment>
<feature type="transmembrane region" description="Helical" evidence="6">
    <location>
        <begin position="111"/>
        <end position="137"/>
    </location>
</feature>
<name>A0ABV6B7T0_9GAMM</name>
<feature type="transmembrane region" description="Helical" evidence="6">
    <location>
        <begin position="6"/>
        <end position="27"/>
    </location>
</feature>
<organism evidence="7 8">
    <name type="scientific">Rheinheimera tilapiae</name>
    <dbReference type="NCBI Taxonomy" id="875043"/>
    <lineage>
        <taxon>Bacteria</taxon>
        <taxon>Pseudomonadati</taxon>
        <taxon>Pseudomonadota</taxon>
        <taxon>Gammaproteobacteria</taxon>
        <taxon>Chromatiales</taxon>
        <taxon>Chromatiaceae</taxon>
        <taxon>Rheinheimera</taxon>
    </lineage>
</organism>
<evidence type="ECO:0000256" key="3">
    <source>
        <dbReference type="ARBA" id="ARBA00022692"/>
    </source>
</evidence>